<name>A0A1I7S1F3_BURXY</name>
<sequence>MFPTVFSGYNTVTLVQPAFPAQPPFHPTFVLLQPIPIIFAPIQLPVQKFSPQGILDDVYGRMAEKEVYFADNSRLSNFSMLPVALLEPGIEFWILFRR</sequence>
<evidence type="ECO:0000313" key="2">
    <source>
        <dbReference type="EMBL" id="CAG9081593.1"/>
    </source>
</evidence>
<organism evidence="3 5">
    <name type="scientific">Bursaphelenchus xylophilus</name>
    <name type="common">Pinewood nematode worm</name>
    <name type="synonym">Aphelenchoides xylophilus</name>
    <dbReference type="NCBI Taxonomy" id="6326"/>
    <lineage>
        <taxon>Eukaryota</taxon>
        <taxon>Metazoa</taxon>
        <taxon>Ecdysozoa</taxon>
        <taxon>Nematoda</taxon>
        <taxon>Chromadorea</taxon>
        <taxon>Rhabditida</taxon>
        <taxon>Tylenchina</taxon>
        <taxon>Tylenchomorpha</taxon>
        <taxon>Aphelenchoidea</taxon>
        <taxon>Aphelenchoididae</taxon>
        <taxon>Bursaphelenchus</taxon>
    </lineage>
</organism>
<evidence type="ECO:0000313" key="4">
    <source>
        <dbReference type="Proteomes" id="UP000659654"/>
    </source>
</evidence>
<reference evidence="2" key="2">
    <citation type="submission" date="2020-08" db="EMBL/GenBank/DDBJ databases">
        <authorList>
            <person name="Kikuchi T."/>
        </authorList>
    </citation>
    <scope>NUCLEOTIDE SEQUENCE</scope>
    <source>
        <strain evidence="1">Ka4C1</strain>
    </source>
</reference>
<keyword evidence="4" id="KW-1185">Reference proteome</keyword>
<gene>
    <name evidence="1" type="ORF">BXYJ_LOCUS698</name>
</gene>
<dbReference type="EMBL" id="CAJFCV020000001">
    <property type="protein sequence ID" value="CAG9081593.1"/>
    <property type="molecule type" value="Genomic_DNA"/>
</dbReference>
<dbReference type="EMBL" id="CAJFDI010000001">
    <property type="protein sequence ID" value="CAD5208462.1"/>
    <property type="molecule type" value="Genomic_DNA"/>
</dbReference>
<evidence type="ECO:0000313" key="1">
    <source>
        <dbReference type="EMBL" id="CAD5208462.1"/>
    </source>
</evidence>
<dbReference type="Proteomes" id="UP000659654">
    <property type="component" value="Unassembled WGS sequence"/>
</dbReference>
<accession>A0A1I7S1F3</accession>
<protein>
    <submittedName>
        <fullName evidence="1">(pine wood nematode) hypothetical protein</fullName>
    </submittedName>
</protein>
<dbReference type="Proteomes" id="UP000095284">
    <property type="component" value="Unplaced"/>
</dbReference>
<proteinExistence type="predicted"/>
<evidence type="ECO:0000313" key="3">
    <source>
        <dbReference type="Proteomes" id="UP000095284"/>
    </source>
</evidence>
<dbReference type="AlphaFoldDB" id="A0A1I7S1F3"/>
<evidence type="ECO:0000313" key="5">
    <source>
        <dbReference type="WBParaSite" id="BXY_0682800.1"/>
    </source>
</evidence>
<dbReference type="WBParaSite" id="BXY_0682800.1">
    <property type="protein sequence ID" value="BXY_0682800.1"/>
    <property type="gene ID" value="BXY_0682800"/>
</dbReference>
<reference evidence="5" key="1">
    <citation type="submission" date="2016-11" db="UniProtKB">
        <authorList>
            <consortium name="WormBaseParasite"/>
        </authorList>
    </citation>
    <scope>IDENTIFICATION</scope>
</reference>
<dbReference type="Proteomes" id="UP000582659">
    <property type="component" value="Unassembled WGS sequence"/>
</dbReference>